<evidence type="ECO:0000256" key="5">
    <source>
        <dbReference type="ARBA" id="ARBA00023002"/>
    </source>
</evidence>
<accession>A0A3E0K2B9</accession>
<feature type="binding site" evidence="8">
    <location>
        <position position="282"/>
    </location>
    <ligand>
        <name>shikimate</name>
        <dbReference type="ChEBI" id="CHEBI:36208"/>
    </ligand>
</feature>
<dbReference type="InterPro" id="IPR022893">
    <property type="entry name" value="Shikimate_DH_fam"/>
</dbReference>
<sequence length="313" mass="34886">MGDGEPAERRRCRLCAEGRPCVYPEIDYLGGQTVAKLFGIIGDPVENSLSPAIHRLFFDQCGIDAEYRRFPAKKEELRERLRELRERNISGFNVTHPHKQAVIEFLDEIDLPAKEAGAVNTVVCKGERWIGTNTDGTGFIASLKEHVADIGEISTLIIGAGGAARAIYRALLEEGAKRIDVANRHPDRAAWMVERLNGGRAESRVMTLEDCERRLSGYGLVVQTTPVGMAPLDGRTPVSLRHLSDKALVIDIIYHPKETVFLREARRKGAKTANGLPMLLHQAAFAFQKWFGHLPDIAPVREKIDQILEERSC</sequence>
<evidence type="ECO:0000313" key="12">
    <source>
        <dbReference type="EMBL" id="REJ27177.1"/>
    </source>
</evidence>
<feature type="binding site" evidence="8">
    <location>
        <position position="95"/>
    </location>
    <ligand>
        <name>shikimate</name>
        <dbReference type="ChEBI" id="CHEBI:36208"/>
    </ligand>
</feature>
<comment type="catalytic activity">
    <reaction evidence="7 8">
        <text>shikimate + NADP(+) = 3-dehydroshikimate + NADPH + H(+)</text>
        <dbReference type="Rhea" id="RHEA:17737"/>
        <dbReference type="ChEBI" id="CHEBI:15378"/>
        <dbReference type="ChEBI" id="CHEBI:16630"/>
        <dbReference type="ChEBI" id="CHEBI:36208"/>
        <dbReference type="ChEBI" id="CHEBI:57783"/>
        <dbReference type="ChEBI" id="CHEBI:58349"/>
        <dbReference type="EC" id="1.1.1.25"/>
    </reaction>
</comment>
<evidence type="ECO:0000256" key="6">
    <source>
        <dbReference type="ARBA" id="ARBA00023141"/>
    </source>
</evidence>
<evidence type="ECO:0000256" key="4">
    <source>
        <dbReference type="ARBA" id="ARBA00022857"/>
    </source>
</evidence>
<dbReference type="PANTHER" id="PTHR21089">
    <property type="entry name" value="SHIKIMATE DEHYDROGENASE"/>
    <property type="match status" value="1"/>
</dbReference>
<dbReference type="EC" id="1.1.1.25" evidence="2 8"/>
<feature type="domain" description="SDH C-terminal" evidence="11">
    <location>
        <begin position="275"/>
        <end position="303"/>
    </location>
</feature>
<evidence type="ECO:0000313" key="13">
    <source>
        <dbReference type="Proteomes" id="UP000257014"/>
    </source>
</evidence>
<dbReference type="CDD" id="cd01065">
    <property type="entry name" value="NAD_bind_Shikimate_DH"/>
    <property type="match status" value="1"/>
</dbReference>
<feature type="binding site" evidence="8">
    <location>
        <begin position="48"/>
        <end position="50"/>
    </location>
    <ligand>
        <name>shikimate</name>
        <dbReference type="ChEBI" id="CHEBI:36208"/>
    </ligand>
</feature>
<dbReference type="GO" id="GO:0008652">
    <property type="term" value="P:amino acid biosynthetic process"/>
    <property type="evidence" value="ECO:0007669"/>
    <property type="project" value="UniProtKB-KW"/>
</dbReference>
<dbReference type="GO" id="GO:0009423">
    <property type="term" value="P:chorismate biosynthetic process"/>
    <property type="evidence" value="ECO:0007669"/>
    <property type="project" value="UniProtKB-UniRule"/>
</dbReference>
<reference evidence="12 13" key="1">
    <citation type="submission" date="2018-03" db="EMBL/GenBank/DDBJ databases">
        <authorList>
            <person name="Keele B.F."/>
        </authorList>
    </citation>
    <scope>NUCLEOTIDE SEQUENCE [LARGE SCALE GENOMIC DNA]</scope>
    <source>
        <strain evidence="12">ZCTH4_d</strain>
    </source>
</reference>
<dbReference type="InterPro" id="IPR006151">
    <property type="entry name" value="Shikm_DH/Glu-tRNA_Rdtase"/>
</dbReference>
<dbReference type="Pfam" id="PF01488">
    <property type="entry name" value="Shikimate_DH"/>
    <property type="match status" value="1"/>
</dbReference>
<dbReference type="InterPro" id="IPR011342">
    <property type="entry name" value="Shikimate_DH"/>
</dbReference>
<dbReference type="UniPathway" id="UPA00053">
    <property type="reaction ID" value="UER00087"/>
</dbReference>
<keyword evidence="4 8" id="KW-0521">NADP</keyword>
<gene>
    <name evidence="8 12" type="primary">aroE</name>
    <name evidence="12" type="ORF">C6P37_11950</name>
</gene>
<protein>
    <recommendedName>
        <fullName evidence="2 8">Shikimate dehydrogenase (NADP(+))</fullName>
        <shortName evidence="8">SDH</shortName>
        <ecNumber evidence="2 8">1.1.1.25</ecNumber>
    </recommendedName>
</protein>
<comment type="caution">
    <text evidence="8">Lacks conserved residue(s) required for the propagation of feature annotation.</text>
</comment>
<dbReference type="SUPFAM" id="SSF53223">
    <property type="entry name" value="Aminoacid dehydrogenase-like, N-terminal domain"/>
    <property type="match status" value="1"/>
</dbReference>
<evidence type="ECO:0000259" key="11">
    <source>
        <dbReference type="Pfam" id="PF18317"/>
    </source>
</evidence>
<feature type="binding site" evidence="8">
    <location>
        <position position="135"/>
    </location>
    <ligand>
        <name>shikimate</name>
        <dbReference type="ChEBI" id="CHEBI:36208"/>
    </ligand>
</feature>
<evidence type="ECO:0000256" key="8">
    <source>
        <dbReference type="HAMAP-Rule" id="MF_00222"/>
    </source>
</evidence>
<dbReference type="Gene3D" id="3.40.50.720">
    <property type="entry name" value="NAD(P)-binding Rossmann-like Domain"/>
    <property type="match status" value="1"/>
</dbReference>
<feature type="binding site" evidence="8">
    <location>
        <position position="254"/>
    </location>
    <ligand>
        <name>shikimate</name>
        <dbReference type="ChEBI" id="CHEBI:36208"/>
    </ligand>
</feature>
<evidence type="ECO:0000256" key="3">
    <source>
        <dbReference type="ARBA" id="ARBA00022605"/>
    </source>
</evidence>
<comment type="similarity">
    <text evidence="8">Belongs to the shikimate dehydrogenase family.</text>
</comment>
<feature type="domain" description="Quinate/shikimate 5-dehydrogenase/glutamyl-tRNA reductase" evidence="9">
    <location>
        <begin position="147"/>
        <end position="226"/>
    </location>
</feature>
<dbReference type="Pfam" id="PF08501">
    <property type="entry name" value="Shikimate_dh_N"/>
    <property type="match status" value="1"/>
</dbReference>
<feature type="active site" description="Proton acceptor" evidence="8">
    <location>
        <position position="99"/>
    </location>
</feature>
<dbReference type="GO" id="GO:0005829">
    <property type="term" value="C:cytosol"/>
    <property type="evidence" value="ECO:0007669"/>
    <property type="project" value="TreeGrafter"/>
</dbReference>
<comment type="pathway">
    <text evidence="1 8">Metabolic intermediate biosynthesis; chorismate biosynthesis; chorismate from D-erythrose 4-phosphate and phosphoenolpyruvate: step 4/7.</text>
</comment>
<keyword evidence="6 8" id="KW-0057">Aromatic amino acid biosynthesis</keyword>
<dbReference type="HAMAP" id="MF_00222">
    <property type="entry name" value="Shikimate_DH_AroE"/>
    <property type="match status" value="1"/>
</dbReference>
<keyword evidence="3 8" id="KW-0028">Amino-acid biosynthesis</keyword>
<dbReference type="InterPro" id="IPR046346">
    <property type="entry name" value="Aminoacid_DH-like_N_sf"/>
</dbReference>
<dbReference type="Proteomes" id="UP000257014">
    <property type="component" value="Unassembled WGS sequence"/>
</dbReference>
<dbReference type="GO" id="GO:0050661">
    <property type="term" value="F:NADP binding"/>
    <property type="evidence" value="ECO:0007669"/>
    <property type="project" value="InterPro"/>
</dbReference>
<proteinExistence type="inferred from homology"/>
<evidence type="ECO:0000256" key="2">
    <source>
        <dbReference type="ARBA" id="ARBA00012962"/>
    </source>
</evidence>
<evidence type="ECO:0000259" key="10">
    <source>
        <dbReference type="Pfam" id="PF08501"/>
    </source>
</evidence>
<dbReference type="NCBIfam" id="TIGR00507">
    <property type="entry name" value="aroE"/>
    <property type="match status" value="1"/>
</dbReference>
<comment type="function">
    <text evidence="8">Involved in the biosynthesis of the chorismate, which leads to the biosynthesis of aromatic amino acids. Catalyzes the reversible NADPH linked reduction of 3-dehydroshikimate (DHSA) to yield shikimate (SA).</text>
</comment>
<comment type="subunit">
    <text evidence="8">Homodimer.</text>
</comment>
<dbReference type="InterPro" id="IPR041121">
    <property type="entry name" value="SDH_C"/>
</dbReference>
<name>A0A3E0K2B9_9BACI</name>
<organism evidence="12 13">
    <name type="scientific">Caldibacillus debilis</name>
    <dbReference type="NCBI Taxonomy" id="301148"/>
    <lineage>
        <taxon>Bacteria</taxon>
        <taxon>Bacillati</taxon>
        <taxon>Bacillota</taxon>
        <taxon>Bacilli</taxon>
        <taxon>Bacillales</taxon>
        <taxon>Bacillaceae</taxon>
        <taxon>Caldibacillus</taxon>
    </lineage>
</organism>
<evidence type="ECO:0000259" key="9">
    <source>
        <dbReference type="Pfam" id="PF01488"/>
    </source>
</evidence>
<dbReference type="PANTHER" id="PTHR21089:SF1">
    <property type="entry name" value="BIFUNCTIONAL 3-DEHYDROQUINATE DEHYDRATASE_SHIKIMATE DEHYDROGENASE, CHLOROPLASTIC"/>
    <property type="match status" value="1"/>
</dbReference>
<feature type="binding site" evidence="8">
    <location>
        <begin position="159"/>
        <end position="163"/>
    </location>
    <ligand>
        <name>NADP(+)</name>
        <dbReference type="ChEBI" id="CHEBI:58349"/>
    </ligand>
</feature>
<feature type="domain" description="Shikimate dehydrogenase substrate binding N-terminal" evidence="10">
    <location>
        <begin position="40"/>
        <end position="122"/>
    </location>
</feature>
<dbReference type="AlphaFoldDB" id="A0A3E0K2B9"/>
<dbReference type="InterPro" id="IPR036291">
    <property type="entry name" value="NAD(P)-bd_dom_sf"/>
</dbReference>
<dbReference type="SUPFAM" id="SSF51735">
    <property type="entry name" value="NAD(P)-binding Rossmann-fold domains"/>
    <property type="match status" value="1"/>
</dbReference>
<feature type="binding site" evidence="8">
    <location>
        <position position="120"/>
    </location>
    <ligand>
        <name>shikimate</name>
        <dbReference type="ChEBI" id="CHEBI:36208"/>
    </ligand>
</feature>
<comment type="caution">
    <text evidence="12">The sequence shown here is derived from an EMBL/GenBank/DDBJ whole genome shotgun (WGS) entry which is preliminary data.</text>
</comment>
<keyword evidence="5 8" id="KW-0560">Oxidoreductase</keyword>
<dbReference type="Pfam" id="PF18317">
    <property type="entry name" value="SDH_C"/>
    <property type="match status" value="1"/>
</dbReference>
<dbReference type="GO" id="GO:0019632">
    <property type="term" value="P:shikimate metabolic process"/>
    <property type="evidence" value="ECO:0007669"/>
    <property type="project" value="InterPro"/>
</dbReference>
<dbReference type="EMBL" id="QEWE01000022">
    <property type="protein sequence ID" value="REJ27177.1"/>
    <property type="molecule type" value="Genomic_DNA"/>
</dbReference>
<evidence type="ECO:0000256" key="7">
    <source>
        <dbReference type="ARBA" id="ARBA00049442"/>
    </source>
</evidence>
<feature type="binding site" evidence="8">
    <location>
        <position position="252"/>
    </location>
    <ligand>
        <name>NADP(+)</name>
        <dbReference type="ChEBI" id="CHEBI:58349"/>
    </ligand>
</feature>
<evidence type="ECO:0000256" key="1">
    <source>
        <dbReference type="ARBA" id="ARBA00004871"/>
    </source>
</evidence>
<dbReference type="GO" id="GO:0004764">
    <property type="term" value="F:shikimate 3-dehydrogenase (NADP+) activity"/>
    <property type="evidence" value="ECO:0007669"/>
    <property type="project" value="UniProtKB-UniRule"/>
</dbReference>
<feature type="binding site" evidence="8">
    <location>
        <position position="275"/>
    </location>
    <ligand>
        <name>NADP(+)</name>
        <dbReference type="ChEBI" id="CHEBI:58349"/>
    </ligand>
</feature>
<dbReference type="GO" id="GO:0009073">
    <property type="term" value="P:aromatic amino acid family biosynthetic process"/>
    <property type="evidence" value="ECO:0007669"/>
    <property type="project" value="UniProtKB-KW"/>
</dbReference>
<dbReference type="Gene3D" id="3.40.50.10860">
    <property type="entry name" value="Leucine Dehydrogenase, chain A, domain 1"/>
    <property type="match status" value="1"/>
</dbReference>
<dbReference type="InterPro" id="IPR013708">
    <property type="entry name" value="Shikimate_DH-bd_N"/>
</dbReference>